<dbReference type="RefSeq" id="WP_046495453.1">
    <property type="nucleotide sequence ID" value="NZ_CGIH01000005.1"/>
</dbReference>
<sequence length="771" mass="79581">MLRRQSKPLSIALIFVFCMSFMFAGFAAPDSASAATTNLITSTSAFDGNAGNQNLGQVWIYENTDQAGSVFFDTTAVPGIQYDITVTILTSGVEFQAAPTAGTVGTFVAPLVTIPVGTNKIVAGDITLLGTGTTKTYTIRVTPSTAAGTRSGLQFMFPVNIAGASAGPIEVEITAPDTGITSGKFTVGQIAGTGTQTVVLDTATVQNGAVGSACGLLRIQESVVDSLAAGTQVRLDLPANMTWNAATVVTPVGLTIATPAGTTPVAGGNAGISTNSAGNSRLSFNVTANPAGGSREIITITPSIDVDDFASAGDITISVSGNNSNVTSADVVIGKVADFGIKVEAIGDPAIIVPGVIDVPAGGFKIIESVNGSLLGGRSVLMELPSYVRWFTDPSMTTEKGTAALLATVPNNTIDDSRNTKKYTVAPAGSASATTIKFDRIRLIVDADAPEGPVEVKFSGTAGATGSVVIANVVKSLKTEGGSNKVIIGAANQKASDFTITEVAKGIMHGNPTLLNWATTSKTALGINANQQGWLNIIAPPGVTFTKAPTVSVEEGNIKVEKDSIRLNAGKNVVQIRVNVASTAPSKLKVSDVYLTVDRTVPVGDLKFDISGTSVDRSSRANDVAVATVKVADVITPAPDQGTEGAVTGQFRIDSNIYEVNGVSKIMDAVPYIKAGRTYVPVRYLAYALGVAEADVVWDEATQKVTMTKGDNKVELTIGSTTYAINGEAKTMDVAPEINNGRTMLPARYVAEGFGYAVGWDPGTRTVLISK</sequence>
<keyword evidence="4" id="KW-1185">Reference proteome</keyword>
<evidence type="ECO:0000256" key="1">
    <source>
        <dbReference type="SAM" id="SignalP"/>
    </source>
</evidence>
<feature type="signal peptide" evidence="1">
    <location>
        <begin position="1"/>
        <end position="27"/>
    </location>
</feature>
<name>A0A0E4C7S3_9FIRM</name>
<keyword evidence="1" id="KW-0732">Signal</keyword>
<dbReference type="OrthoDB" id="2023214at2"/>
<dbReference type="Gene3D" id="3.30.457.10">
    <property type="entry name" value="Copper amine oxidase-like, N-terminal domain"/>
    <property type="match status" value="2"/>
</dbReference>
<evidence type="ECO:0000313" key="4">
    <source>
        <dbReference type="Proteomes" id="UP000045545"/>
    </source>
</evidence>
<organism evidence="3 4">
    <name type="scientific">Syntrophomonas zehnderi OL-4</name>
    <dbReference type="NCBI Taxonomy" id="690567"/>
    <lineage>
        <taxon>Bacteria</taxon>
        <taxon>Bacillati</taxon>
        <taxon>Bacillota</taxon>
        <taxon>Clostridia</taxon>
        <taxon>Eubacteriales</taxon>
        <taxon>Syntrophomonadaceae</taxon>
        <taxon>Syntrophomonas</taxon>
    </lineage>
</organism>
<dbReference type="STRING" id="690567.523"/>
<gene>
    <name evidence="3" type="ORF">523</name>
</gene>
<feature type="chain" id="PRO_5038903350" evidence="1">
    <location>
        <begin position="28"/>
        <end position="771"/>
    </location>
</feature>
<dbReference type="Proteomes" id="UP000045545">
    <property type="component" value="Unassembled WGS sequence"/>
</dbReference>
<dbReference type="SUPFAM" id="SSF55383">
    <property type="entry name" value="Copper amine oxidase, domain N"/>
    <property type="match status" value="2"/>
</dbReference>
<dbReference type="AlphaFoldDB" id="A0A0E4C7S3"/>
<protein>
    <submittedName>
        <fullName evidence="3">Copper amine oxidase-like, N-terminal</fullName>
    </submittedName>
</protein>
<dbReference type="InterPro" id="IPR036582">
    <property type="entry name" value="Mao_N_sf"/>
</dbReference>
<accession>A0A0E4C7S3</accession>
<evidence type="ECO:0000313" key="3">
    <source>
        <dbReference type="EMBL" id="CFX11875.1"/>
    </source>
</evidence>
<dbReference type="EMBL" id="CGIH01000005">
    <property type="protein sequence ID" value="CFX11875.1"/>
    <property type="molecule type" value="Genomic_DNA"/>
</dbReference>
<feature type="domain" description="Copper amine oxidase-like N-terminal" evidence="2">
    <location>
        <begin position="660"/>
        <end position="769"/>
    </location>
</feature>
<dbReference type="Pfam" id="PF07833">
    <property type="entry name" value="Cu_amine_oxidN1"/>
    <property type="match status" value="1"/>
</dbReference>
<proteinExistence type="predicted"/>
<dbReference type="InterPro" id="IPR012854">
    <property type="entry name" value="Cu_amine_oxidase-like_N"/>
</dbReference>
<evidence type="ECO:0000259" key="2">
    <source>
        <dbReference type="Pfam" id="PF07833"/>
    </source>
</evidence>
<reference evidence="3 4" key="1">
    <citation type="submission" date="2015-03" db="EMBL/GenBank/DDBJ databases">
        <authorList>
            <person name="Murphy D."/>
        </authorList>
    </citation>
    <scope>NUCLEOTIDE SEQUENCE [LARGE SCALE GENOMIC DNA]</scope>
    <source>
        <strain evidence="3 4">OL-4</strain>
    </source>
</reference>